<dbReference type="InterPro" id="IPR054363">
    <property type="entry name" value="GH95_cat"/>
</dbReference>
<dbReference type="Proteomes" id="UP000628448">
    <property type="component" value="Unassembled WGS sequence"/>
</dbReference>
<dbReference type="Gene3D" id="2.70.98.50">
    <property type="entry name" value="putative glycoside hydrolase family protein from bacillus halodurans"/>
    <property type="match status" value="1"/>
</dbReference>
<feature type="domain" description="Glycosyl hydrolase family 95 N-terminal" evidence="1">
    <location>
        <begin position="16"/>
        <end position="267"/>
    </location>
</feature>
<organism evidence="4 5">
    <name type="scientific">Panacibacter microcysteis</name>
    <dbReference type="NCBI Taxonomy" id="2793269"/>
    <lineage>
        <taxon>Bacteria</taxon>
        <taxon>Pseudomonadati</taxon>
        <taxon>Bacteroidota</taxon>
        <taxon>Chitinophagia</taxon>
        <taxon>Chitinophagales</taxon>
        <taxon>Chitinophagaceae</taxon>
        <taxon>Panacibacter</taxon>
    </lineage>
</organism>
<keyword evidence="4" id="KW-0378">Hydrolase</keyword>
<evidence type="ECO:0000259" key="3">
    <source>
        <dbReference type="Pfam" id="PF22124"/>
    </source>
</evidence>
<dbReference type="InterPro" id="IPR008928">
    <property type="entry name" value="6-hairpin_glycosidase_sf"/>
</dbReference>
<evidence type="ECO:0000313" key="4">
    <source>
        <dbReference type="EMBL" id="MBG9374613.1"/>
    </source>
</evidence>
<dbReference type="Pfam" id="PF22124">
    <property type="entry name" value="Glyco_hydro_95_cat"/>
    <property type="match status" value="1"/>
</dbReference>
<dbReference type="Pfam" id="PF14498">
    <property type="entry name" value="Glyco_hyd_65N_2"/>
    <property type="match status" value="1"/>
</dbReference>
<dbReference type="InterPro" id="IPR016518">
    <property type="entry name" value="Alpha-L-fucosidase"/>
</dbReference>
<evidence type="ECO:0000259" key="2">
    <source>
        <dbReference type="Pfam" id="PF21307"/>
    </source>
</evidence>
<proteinExistence type="predicted"/>
<dbReference type="PANTHER" id="PTHR31084">
    <property type="entry name" value="ALPHA-L-FUCOSIDASE 2"/>
    <property type="match status" value="1"/>
</dbReference>
<name>A0A931E032_9BACT</name>
<dbReference type="InterPro" id="IPR013780">
    <property type="entry name" value="Glyco_hydro_b"/>
</dbReference>
<dbReference type="PIRSF" id="PIRSF007663">
    <property type="entry name" value="UCP007663"/>
    <property type="match status" value="1"/>
</dbReference>
<dbReference type="PANTHER" id="PTHR31084:SF0">
    <property type="entry name" value="ALPHA-L-FUCOSIDASE 2"/>
    <property type="match status" value="1"/>
</dbReference>
<sequence>MSCFLCDVSLHAQDVLWYTKPAINFNEALPVGNGRMGGMMYGRVQQDYISLNNATLWSGDPDIQWNNPGAKHYLSLVREAALKGEYKKADSLCRFMQGPYTESYMPMADLFIDYRNISDSLDYKRSLNLDSAIATTSFTSNNIHYKRTAFTSFPDSVMVLRIEADKKGFISFDIHLSSKLHHVVSTVSSNIILLKGRAPAHVEPNYLWRIQGDSAIQYAKDSGRGMTFGVCLKVLNEGGTITADDRSVHVSNADAVTVLITSATSFNGFNTSPVFNGKNALLLTENDMKRASSISYATLLTNHIADYKPLYQRVHYDFGSASKTKLPTDERLKKMPEQFDANLLALICQYGRYILIASSRPGGQPSNLKGLWNEKLRPEYSSNWCIDHDAQMSYYPVETNNLSELHQPFLRLIEELSENGYQTARLNYGMHGWVAHHNTDIWRKSSPVGKFGEGNPHWANWNMSGAWLCEHYFEHYRFTLDTNFLRAQAYPIMEGAAQFYLDWLIPDSTGKQLISVPSFSPENTFITKQGDTAQTSVNSTCDIELMKDLFHNIIQAAKVLNIQDAFVDSVQYAYGKLAPYPVGEHGNLLEWSHDWQPADPAHRHLSHMYAVFPGSEISPLTTPQLAVAAKKALNLRATTNGSWGFAWKAACRARLYEGDSAMQSLQYQLRYVNPQATTPVNNLGLYPNLFNSEVPGVILNGNTCITAAVTEMLLQSQTGIIDLLPALPKNLPEGSVKGLMARGGFIVNITWHDHRLITASLTAKQNTSCNIRLKDHYSIFLNNQSIALKRKGDDVYSFQAKAGNTYVLRK</sequence>
<dbReference type="EMBL" id="JADWYR010000001">
    <property type="protein sequence ID" value="MBG9374613.1"/>
    <property type="molecule type" value="Genomic_DNA"/>
</dbReference>
<dbReference type="Gene3D" id="2.60.40.1180">
    <property type="entry name" value="Golgi alpha-mannosidase II"/>
    <property type="match status" value="1"/>
</dbReference>
<reference evidence="4" key="1">
    <citation type="submission" date="2020-11" db="EMBL/GenBank/DDBJ databases">
        <title>Bacterial whole genome sequence for Panacibacter sp. DH6.</title>
        <authorList>
            <person name="Le V."/>
            <person name="Ko S."/>
            <person name="Ahn C.-Y."/>
            <person name="Oh H.-M."/>
        </authorList>
    </citation>
    <scope>NUCLEOTIDE SEQUENCE</scope>
    <source>
        <strain evidence="4">DH6</strain>
    </source>
</reference>
<protein>
    <submittedName>
        <fullName evidence="4">Glycoside hydrolase family 95 protein</fullName>
    </submittedName>
</protein>
<dbReference type="GO" id="GO:0004560">
    <property type="term" value="F:alpha-L-fucosidase activity"/>
    <property type="evidence" value="ECO:0007669"/>
    <property type="project" value="InterPro"/>
</dbReference>
<evidence type="ECO:0000259" key="1">
    <source>
        <dbReference type="Pfam" id="PF14498"/>
    </source>
</evidence>
<gene>
    <name evidence="4" type="ORF">I5907_00075</name>
</gene>
<dbReference type="Pfam" id="PF21307">
    <property type="entry name" value="Glyco_hydro_95_C"/>
    <property type="match status" value="1"/>
</dbReference>
<dbReference type="SUPFAM" id="SSF48208">
    <property type="entry name" value="Six-hairpin glycosidases"/>
    <property type="match status" value="1"/>
</dbReference>
<accession>A0A931E032</accession>
<evidence type="ECO:0000313" key="5">
    <source>
        <dbReference type="Proteomes" id="UP000628448"/>
    </source>
</evidence>
<comment type="caution">
    <text evidence="4">The sequence shown here is derived from an EMBL/GenBank/DDBJ whole genome shotgun (WGS) entry which is preliminary data.</text>
</comment>
<keyword evidence="5" id="KW-1185">Reference proteome</keyword>
<dbReference type="InterPro" id="IPR027414">
    <property type="entry name" value="GH95_N_dom"/>
</dbReference>
<dbReference type="GO" id="GO:0005975">
    <property type="term" value="P:carbohydrate metabolic process"/>
    <property type="evidence" value="ECO:0007669"/>
    <property type="project" value="InterPro"/>
</dbReference>
<dbReference type="InterPro" id="IPR049053">
    <property type="entry name" value="AFCA-like_C"/>
</dbReference>
<feature type="domain" description="Glycosyl hydrolase family 95 catalytic" evidence="3">
    <location>
        <begin position="295"/>
        <end position="713"/>
    </location>
</feature>
<feature type="domain" description="Alpha fucosidase A-like C-terminal" evidence="2">
    <location>
        <begin position="715"/>
        <end position="808"/>
    </location>
</feature>
<dbReference type="AlphaFoldDB" id="A0A931E032"/>